<dbReference type="Pfam" id="PF15631">
    <property type="entry name" value="Imm-NTF2-2"/>
    <property type="match status" value="1"/>
</dbReference>
<proteinExistence type="predicted"/>
<dbReference type="KEGG" id="chk:D4L85_06805"/>
<evidence type="ECO:0000313" key="4">
    <source>
        <dbReference type="Proteomes" id="UP000266183"/>
    </source>
</evidence>
<gene>
    <name evidence="3" type="ORF">D4L85_06805</name>
</gene>
<feature type="transmembrane region" description="Helical" evidence="1">
    <location>
        <begin position="7"/>
        <end position="25"/>
    </location>
</feature>
<sequence length="136" mass="15536">MKVNYKLYIFGLIFALGLTATVNYHKAPWRVGLPVEFAEKRVKEVVMDTSKTSRAKVHQTRILITTGETAVKIVEPILFEIYGKEQILSERPYGVHKIDDYWFISGSLPKRYDAGGGFEIIPDSRNAEVMSIVHYK</sequence>
<organism evidence="3 4">
    <name type="scientific">Chryseolinea soli</name>
    <dbReference type="NCBI Taxonomy" id="2321403"/>
    <lineage>
        <taxon>Bacteria</taxon>
        <taxon>Pseudomonadati</taxon>
        <taxon>Bacteroidota</taxon>
        <taxon>Cytophagia</taxon>
        <taxon>Cytophagales</taxon>
        <taxon>Fulvivirgaceae</taxon>
        <taxon>Chryseolinea</taxon>
    </lineage>
</organism>
<keyword evidence="1" id="KW-0472">Membrane</keyword>
<keyword evidence="1" id="KW-1133">Transmembrane helix</keyword>
<protein>
    <recommendedName>
        <fullName evidence="2">NTF2 fold domain-containing protein</fullName>
    </recommendedName>
</protein>
<keyword evidence="4" id="KW-1185">Reference proteome</keyword>
<name>A0A385SJ48_9BACT</name>
<reference evidence="4" key="1">
    <citation type="submission" date="2018-09" db="EMBL/GenBank/DDBJ databases">
        <title>Chryseolinea sp. KIS68-18 isolated from soil.</title>
        <authorList>
            <person name="Weon H.-Y."/>
            <person name="Kwon S.-W."/>
            <person name="Lee S.A."/>
        </authorList>
    </citation>
    <scope>NUCLEOTIDE SEQUENCE [LARGE SCALE GENOMIC DNA]</scope>
    <source>
        <strain evidence="4">KIS68-18</strain>
    </source>
</reference>
<keyword evidence="1" id="KW-0812">Transmembrane</keyword>
<evidence type="ECO:0000256" key="1">
    <source>
        <dbReference type="SAM" id="Phobius"/>
    </source>
</evidence>
<dbReference type="EMBL" id="CP032382">
    <property type="protein sequence ID" value="AYB30317.1"/>
    <property type="molecule type" value="Genomic_DNA"/>
</dbReference>
<dbReference type="OrthoDB" id="886637at2"/>
<evidence type="ECO:0000313" key="3">
    <source>
        <dbReference type="EMBL" id="AYB30317.1"/>
    </source>
</evidence>
<accession>A0A385SJ48</accession>
<dbReference type="InterPro" id="IPR028921">
    <property type="entry name" value="NTF2_fold_dom"/>
</dbReference>
<dbReference type="RefSeq" id="WP_119753597.1">
    <property type="nucleotide sequence ID" value="NZ_CP032382.1"/>
</dbReference>
<dbReference type="AlphaFoldDB" id="A0A385SJ48"/>
<feature type="domain" description="NTF2 fold" evidence="2">
    <location>
        <begin position="69"/>
        <end position="136"/>
    </location>
</feature>
<evidence type="ECO:0000259" key="2">
    <source>
        <dbReference type="Pfam" id="PF15631"/>
    </source>
</evidence>
<dbReference type="Proteomes" id="UP000266183">
    <property type="component" value="Chromosome"/>
</dbReference>